<evidence type="ECO:0000313" key="1">
    <source>
        <dbReference type="EMBL" id="OYD06871.1"/>
    </source>
</evidence>
<comment type="caution">
    <text evidence="1">The sequence shown here is derived from an EMBL/GenBank/DDBJ whole genome shotgun (WGS) entry which is preliminary data.</text>
</comment>
<dbReference type="EMBL" id="NOWF01000008">
    <property type="protein sequence ID" value="OYD06871.1"/>
    <property type="molecule type" value="Genomic_DNA"/>
</dbReference>
<gene>
    <name evidence="1" type="ORF">CHM34_13075</name>
</gene>
<dbReference type="Proteomes" id="UP000215459">
    <property type="component" value="Unassembled WGS sequence"/>
</dbReference>
<reference evidence="1 2" key="1">
    <citation type="submission" date="2017-07" db="EMBL/GenBank/DDBJ databases">
        <title>The genome sequence of Paludifilum halophilum highlights mechanisms for microbial adaptation to high salt environemnts.</title>
        <authorList>
            <person name="Belbahri L."/>
        </authorList>
    </citation>
    <scope>NUCLEOTIDE SEQUENCE [LARGE SCALE GENOMIC DNA]</scope>
    <source>
        <strain evidence="1 2">DSM 102817</strain>
    </source>
</reference>
<sequence length="69" mass="8016">MRFHDDHSLVVIHHQPMDMKGKWFLFLDRSFRPLFVPEILRMKNINGLSGEEGLMSGASLYTGHMMALK</sequence>
<accession>A0A235B3Q8</accession>
<name>A0A235B3Q8_9BACL</name>
<dbReference type="AlphaFoldDB" id="A0A235B3Q8"/>
<evidence type="ECO:0000313" key="2">
    <source>
        <dbReference type="Proteomes" id="UP000215459"/>
    </source>
</evidence>
<proteinExistence type="predicted"/>
<protein>
    <submittedName>
        <fullName evidence="1">Uncharacterized protein</fullName>
    </submittedName>
</protein>
<organism evidence="1 2">
    <name type="scientific">Paludifilum halophilum</name>
    <dbReference type="NCBI Taxonomy" id="1642702"/>
    <lineage>
        <taxon>Bacteria</taxon>
        <taxon>Bacillati</taxon>
        <taxon>Bacillota</taxon>
        <taxon>Bacilli</taxon>
        <taxon>Bacillales</taxon>
        <taxon>Thermoactinomycetaceae</taxon>
        <taxon>Paludifilum</taxon>
    </lineage>
</organism>
<keyword evidence="2" id="KW-1185">Reference proteome</keyword>